<name>A0A3M0KHE6_HIRRU</name>
<dbReference type="EMBL" id="QRBI01000106">
    <property type="protein sequence ID" value="RMC12659.1"/>
    <property type="molecule type" value="Genomic_DNA"/>
</dbReference>
<accession>A0A3M0KHE6</accession>
<protein>
    <submittedName>
        <fullName evidence="1">Uncharacterized protein</fullName>
    </submittedName>
</protein>
<sequence>MCAKKTSGILACISNGVASRMREVIVLDTVLYTRRWCEAAPKVFWPVLGSYFKKDIEVLEQVQRRATKLVKGAECTSMRAQQIRVKLFAVLHNKKMVTNCNKGNFDLTVEKPFFTMKVVTGMLSKDDTESPSLKTTKTQLDKVLSTPM</sequence>
<gene>
    <name evidence="1" type="ORF">DUI87_10183</name>
</gene>
<keyword evidence="2" id="KW-1185">Reference proteome</keyword>
<reference evidence="1 2" key="1">
    <citation type="submission" date="2018-07" db="EMBL/GenBank/DDBJ databases">
        <title>A high quality draft genome assembly of the barn swallow (H. rustica rustica).</title>
        <authorList>
            <person name="Formenti G."/>
            <person name="Chiara M."/>
            <person name="Poveda L."/>
            <person name="Francoijs K.-J."/>
            <person name="Bonisoli-Alquati A."/>
            <person name="Canova L."/>
            <person name="Gianfranceschi L."/>
            <person name="Horner D.S."/>
            <person name="Saino N."/>
        </authorList>
    </citation>
    <scope>NUCLEOTIDE SEQUENCE [LARGE SCALE GENOMIC DNA]</scope>
    <source>
        <strain evidence="1">Chelidonia</strain>
        <tissue evidence="1">Blood</tissue>
    </source>
</reference>
<organism evidence="1 2">
    <name type="scientific">Hirundo rustica rustica</name>
    <dbReference type="NCBI Taxonomy" id="333673"/>
    <lineage>
        <taxon>Eukaryota</taxon>
        <taxon>Metazoa</taxon>
        <taxon>Chordata</taxon>
        <taxon>Craniata</taxon>
        <taxon>Vertebrata</taxon>
        <taxon>Euteleostomi</taxon>
        <taxon>Archelosauria</taxon>
        <taxon>Archosauria</taxon>
        <taxon>Dinosauria</taxon>
        <taxon>Saurischia</taxon>
        <taxon>Theropoda</taxon>
        <taxon>Coelurosauria</taxon>
        <taxon>Aves</taxon>
        <taxon>Neognathae</taxon>
        <taxon>Neoaves</taxon>
        <taxon>Telluraves</taxon>
        <taxon>Australaves</taxon>
        <taxon>Passeriformes</taxon>
        <taxon>Sylvioidea</taxon>
        <taxon>Hirundinidae</taxon>
        <taxon>Hirundo</taxon>
    </lineage>
</organism>
<dbReference type="STRING" id="333673.A0A3M0KHE6"/>
<evidence type="ECO:0000313" key="2">
    <source>
        <dbReference type="Proteomes" id="UP000269221"/>
    </source>
</evidence>
<comment type="caution">
    <text evidence="1">The sequence shown here is derived from an EMBL/GenBank/DDBJ whole genome shotgun (WGS) entry which is preliminary data.</text>
</comment>
<dbReference type="AlphaFoldDB" id="A0A3M0KHE6"/>
<evidence type="ECO:0000313" key="1">
    <source>
        <dbReference type="EMBL" id="RMC12659.1"/>
    </source>
</evidence>
<dbReference type="OrthoDB" id="276744at2759"/>
<proteinExistence type="predicted"/>
<dbReference type="Proteomes" id="UP000269221">
    <property type="component" value="Unassembled WGS sequence"/>
</dbReference>